<accession>A0A6J7FVJ3</accession>
<proteinExistence type="predicted"/>
<dbReference type="InterPro" id="IPR018713">
    <property type="entry name" value="MPAB/Lcp_cat_dom"/>
</dbReference>
<dbReference type="PANTHER" id="PTHR36151:SF3">
    <property type="entry name" value="ER-BOUND OXYGENASE MPAB_MPAB'_RUBBER OXYGENASE CATALYTIC DOMAIN-CONTAINING PROTEIN"/>
    <property type="match status" value="1"/>
</dbReference>
<dbReference type="AlphaFoldDB" id="A0A6J7FVJ3"/>
<sequence length="306" mass="33370">MSPTRVQANLSFRFRRLLSGDPNGVPPWLAVVAEGNDPGYFLPTDAPWVVHGGFGTLVGGIRALLVQALHPGTLRGVMDHSRYAQDPLGRLSGTIRWLTVTTFASQRAVAIEAQRVNRMHKRVVGTYAASDGTDVPYRAADEDLLLWVHIAFMESFLVAHQMYCAESIPAGTAPTGADNYISQWSVAVAPLGLATCPMTQDSLDAEIAAFIERGVLRCDERTKQVVAFLRRPPLPGATKIAYRLLFAAAVTSLRPEYRKLLGLRATPRWIIVPVTRAALRLIKLAVGPESPVEQAARDRLARAGVL</sequence>
<reference evidence="2" key="1">
    <citation type="submission" date="2020-05" db="EMBL/GenBank/DDBJ databases">
        <authorList>
            <person name="Chiriac C."/>
            <person name="Salcher M."/>
            <person name="Ghai R."/>
            <person name="Kavagutti S V."/>
        </authorList>
    </citation>
    <scope>NUCLEOTIDE SEQUENCE</scope>
</reference>
<evidence type="ECO:0000313" key="2">
    <source>
        <dbReference type="EMBL" id="CAB4899507.1"/>
    </source>
</evidence>
<dbReference type="PANTHER" id="PTHR36151">
    <property type="entry name" value="BLR2777 PROTEIN"/>
    <property type="match status" value="1"/>
</dbReference>
<organism evidence="2">
    <name type="scientific">freshwater metagenome</name>
    <dbReference type="NCBI Taxonomy" id="449393"/>
    <lineage>
        <taxon>unclassified sequences</taxon>
        <taxon>metagenomes</taxon>
        <taxon>ecological metagenomes</taxon>
    </lineage>
</organism>
<feature type="domain" description="ER-bound oxygenase mpaB/mpaB'/Rubber oxygenase catalytic" evidence="1">
    <location>
        <begin position="48"/>
        <end position="282"/>
    </location>
</feature>
<name>A0A6J7FVJ3_9ZZZZ</name>
<gene>
    <name evidence="2" type="ORF">UFOPK3516_00864</name>
</gene>
<dbReference type="GO" id="GO:0016491">
    <property type="term" value="F:oxidoreductase activity"/>
    <property type="evidence" value="ECO:0007669"/>
    <property type="project" value="InterPro"/>
</dbReference>
<evidence type="ECO:0000259" key="1">
    <source>
        <dbReference type="Pfam" id="PF09995"/>
    </source>
</evidence>
<dbReference type="EMBL" id="CAFBMB010000055">
    <property type="protein sequence ID" value="CAB4899507.1"/>
    <property type="molecule type" value="Genomic_DNA"/>
</dbReference>
<dbReference type="Pfam" id="PF09995">
    <property type="entry name" value="MPAB_Lcp_cat"/>
    <property type="match status" value="1"/>
</dbReference>
<protein>
    <submittedName>
        <fullName evidence="2">Unannotated protein</fullName>
    </submittedName>
</protein>